<dbReference type="Gene3D" id="3.40.630.10">
    <property type="entry name" value="Zn peptidases"/>
    <property type="match status" value="1"/>
</dbReference>
<dbReference type="Proteomes" id="UP001374579">
    <property type="component" value="Unassembled WGS sequence"/>
</dbReference>
<dbReference type="AlphaFoldDB" id="A0AAN9BPA9"/>
<name>A0AAN9BPA9_9CAEN</name>
<dbReference type="Gene3D" id="3.30.70.360">
    <property type="match status" value="1"/>
</dbReference>
<evidence type="ECO:0000259" key="2">
    <source>
        <dbReference type="Pfam" id="PF07687"/>
    </source>
</evidence>
<dbReference type="GO" id="GO:0016805">
    <property type="term" value="F:dipeptidase activity"/>
    <property type="evidence" value="ECO:0007669"/>
    <property type="project" value="InterPro"/>
</dbReference>
<dbReference type="Pfam" id="PF01546">
    <property type="entry name" value="Peptidase_M20"/>
    <property type="match status" value="1"/>
</dbReference>
<dbReference type="InterPro" id="IPR017439">
    <property type="entry name" value="Amidohydrolase"/>
</dbReference>
<dbReference type="PANTHER" id="PTHR30575">
    <property type="entry name" value="PEPTIDASE M20"/>
    <property type="match status" value="1"/>
</dbReference>
<sequence>MADEQKLKRIACEVIDEFSPQLKILSRDIWNHPELCYEEKYAHQRITGFLQERGFHVERSYKLDTAFRAQPEGGSGSGGPNVAVLCEYDALPEIGHACGHNLIATVGVAASLGIQAALQSPDFQGKGRLTVVGTPAEEAGGGKIDLINSGAFADVDVAMMAHPALFNLEKPHALAMTEIKISYHGKASHASSYPWNGVNALDAAVQCYTNISHLRQQMKPTWRTHGVITNGGAKPNIIPELAELLYYIRAPTDTELAVLKEKVIGCMEGAATATGCKVSYEFDPKPYSSLVSSDVMAALYVDNGREVGIRPERDPERVRKAGGSTDMGNVSHLVPSIHPNFYIGTTASPHSRDFAQQTKTEEAENYSLAVAKALAMTGIDLLLKPQLVQQARHSLREALDAEKAAA</sequence>
<protein>
    <recommendedName>
        <fullName evidence="1">Peptidase M20 domain-containing protein 2</fullName>
    </recommendedName>
</protein>
<dbReference type="EMBL" id="JBAMIC010000004">
    <property type="protein sequence ID" value="KAK7108868.1"/>
    <property type="molecule type" value="Genomic_DNA"/>
</dbReference>
<dbReference type="PANTHER" id="PTHR30575:SF0">
    <property type="entry name" value="XAA-ARG DIPEPTIDASE"/>
    <property type="match status" value="1"/>
</dbReference>
<dbReference type="InterPro" id="IPR017144">
    <property type="entry name" value="Xaa-Arg_dipeptidase"/>
</dbReference>
<dbReference type="InterPro" id="IPR002933">
    <property type="entry name" value="Peptidase_M20"/>
</dbReference>
<dbReference type="SUPFAM" id="SSF53187">
    <property type="entry name" value="Zn-dependent exopeptidases"/>
    <property type="match status" value="1"/>
</dbReference>
<dbReference type="NCBIfam" id="TIGR01891">
    <property type="entry name" value="amidohydrolases"/>
    <property type="match status" value="1"/>
</dbReference>
<dbReference type="InterPro" id="IPR011650">
    <property type="entry name" value="Peptidase_M20_dimer"/>
</dbReference>
<feature type="domain" description="Peptidase M20 dimerisation" evidence="2">
    <location>
        <begin position="179"/>
        <end position="267"/>
    </location>
</feature>
<dbReference type="SUPFAM" id="SSF55031">
    <property type="entry name" value="Bacterial exopeptidase dimerisation domain"/>
    <property type="match status" value="1"/>
</dbReference>
<organism evidence="3 4">
    <name type="scientific">Littorina saxatilis</name>
    <dbReference type="NCBI Taxonomy" id="31220"/>
    <lineage>
        <taxon>Eukaryota</taxon>
        <taxon>Metazoa</taxon>
        <taxon>Spiralia</taxon>
        <taxon>Lophotrochozoa</taxon>
        <taxon>Mollusca</taxon>
        <taxon>Gastropoda</taxon>
        <taxon>Caenogastropoda</taxon>
        <taxon>Littorinimorpha</taxon>
        <taxon>Littorinoidea</taxon>
        <taxon>Littorinidae</taxon>
        <taxon>Littorina</taxon>
    </lineage>
</organism>
<reference evidence="3 4" key="1">
    <citation type="submission" date="2024-02" db="EMBL/GenBank/DDBJ databases">
        <title>Chromosome-scale genome assembly of the rough periwinkle Littorina saxatilis.</title>
        <authorList>
            <person name="De Jode A."/>
            <person name="Faria R."/>
            <person name="Formenti G."/>
            <person name="Sims Y."/>
            <person name="Smith T.P."/>
            <person name="Tracey A."/>
            <person name="Wood J.M.D."/>
            <person name="Zagrodzka Z.B."/>
            <person name="Johannesson K."/>
            <person name="Butlin R.K."/>
            <person name="Leder E.H."/>
        </authorList>
    </citation>
    <scope>NUCLEOTIDE SEQUENCE [LARGE SCALE GENOMIC DNA]</scope>
    <source>
        <strain evidence="3">Snail1</strain>
        <tissue evidence="3">Muscle</tissue>
    </source>
</reference>
<dbReference type="Pfam" id="PF07687">
    <property type="entry name" value="M20_dimer"/>
    <property type="match status" value="1"/>
</dbReference>
<gene>
    <name evidence="3" type="ORF">V1264_016529</name>
</gene>
<proteinExistence type="inferred from homology"/>
<keyword evidence="4" id="KW-1185">Reference proteome</keyword>
<comment type="caution">
    <text evidence="3">The sequence shown here is derived from an EMBL/GenBank/DDBJ whole genome shotgun (WGS) entry which is preliminary data.</text>
</comment>
<evidence type="ECO:0000313" key="4">
    <source>
        <dbReference type="Proteomes" id="UP001374579"/>
    </source>
</evidence>
<dbReference type="CDD" id="cd05672">
    <property type="entry name" value="M20_ACY1L2-like"/>
    <property type="match status" value="1"/>
</dbReference>
<evidence type="ECO:0000313" key="3">
    <source>
        <dbReference type="EMBL" id="KAK7108868.1"/>
    </source>
</evidence>
<accession>A0AAN9BPA9</accession>
<dbReference type="PIRSF" id="PIRSF037226">
    <property type="entry name" value="Amidohydrolase_ACY1L2_prd"/>
    <property type="match status" value="1"/>
</dbReference>
<comment type="similarity">
    <text evidence="1">Belongs to the peptidase M20A family.</text>
</comment>
<dbReference type="InterPro" id="IPR036264">
    <property type="entry name" value="Bact_exopeptidase_dim_dom"/>
</dbReference>
<dbReference type="InterPro" id="IPR052030">
    <property type="entry name" value="Peptidase_M20/M20A_hydrolases"/>
</dbReference>
<evidence type="ECO:0000256" key="1">
    <source>
        <dbReference type="PIRNR" id="PIRNR037226"/>
    </source>
</evidence>
<dbReference type="FunFam" id="3.30.70.360:FF:000004">
    <property type="entry name" value="Peptidase M20 domain-containing protein 2"/>
    <property type="match status" value="1"/>
</dbReference>